<keyword evidence="9" id="KW-0486">Methionine biosynthesis</keyword>
<comment type="cofactor">
    <cofactor evidence="1 12">
        <name>FAD</name>
        <dbReference type="ChEBI" id="CHEBI:57692"/>
    </cofactor>
</comment>
<evidence type="ECO:0000256" key="12">
    <source>
        <dbReference type="RuleBase" id="RU003862"/>
    </source>
</evidence>
<protein>
    <recommendedName>
        <fullName evidence="12">Methylenetetrahydrofolate reductase</fullName>
        <ecNumber evidence="12">1.5.1.54</ecNumber>
    </recommendedName>
</protein>
<comment type="caution">
    <text evidence="13">The sequence shown here is derived from an EMBL/GenBank/DDBJ whole genome shotgun (WGS) entry which is preliminary data.</text>
</comment>
<accession>A0A7J0BK31</accession>
<evidence type="ECO:0000256" key="11">
    <source>
        <dbReference type="ARBA" id="ARBA00048628"/>
    </source>
</evidence>
<sequence length="311" mass="34134">MLTSSRCFATQAPQSYEDRTLKIIDLIKARSTPFYSLEFFPPKERENWPAFFRTVERLKALNPLFASVTYGAGGSTQDNTLEITAHIKNVIGIEPMAHLTCVGADGAKIRDFLQRLRAEGVNNILALRGDAPRTGDFSWDDQEFKYASDLVSFVRTCCPDFGIGAAGYPAAHPESQTFRDDLAFTKVKVDAGSEFIVTQLFFDVREYFSFVEQLRAMGVNTPVLPGILPIQSLASVRRILTLCGANIPGKLYLALEEANDKGGDAAVKEAGLAFAVDQIRRLIDGGAPGIHLYTLNKAGMCLEIADRVGLK</sequence>
<evidence type="ECO:0000256" key="8">
    <source>
        <dbReference type="ARBA" id="ARBA00023027"/>
    </source>
</evidence>
<dbReference type="InterPro" id="IPR004620">
    <property type="entry name" value="MTHF_reductase_bac"/>
</dbReference>
<evidence type="ECO:0000256" key="3">
    <source>
        <dbReference type="ARBA" id="ARBA00006743"/>
    </source>
</evidence>
<keyword evidence="8" id="KW-0520">NAD</keyword>
<dbReference type="GO" id="GO:0009086">
    <property type="term" value="P:methionine biosynthetic process"/>
    <property type="evidence" value="ECO:0007669"/>
    <property type="project" value="UniProtKB-KW"/>
</dbReference>
<keyword evidence="14" id="KW-1185">Reference proteome</keyword>
<comment type="pathway">
    <text evidence="2 12">One-carbon metabolism; tetrahydrofolate interconversion.</text>
</comment>
<evidence type="ECO:0000256" key="6">
    <source>
        <dbReference type="ARBA" id="ARBA00022827"/>
    </source>
</evidence>
<evidence type="ECO:0000256" key="10">
    <source>
        <dbReference type="ARBA" id="ARBA00034478"/>
    </source>
</evidence>
<keyword evidence="5 12" id="KW-0285">Flavoprotein</keyword>
<comment type="similarity">
    <text evidence="3 12">Belongs to the methylenetetrahydrofolate reductase family.</text>
</comment>
<evidence type="ECO:0000256" key="2">
    <source>
        <dbReference type="ARBA" id="ARBA00004777"/>
    </source>
</evidence>
<dbReference type="PANTHER" id="PTHR45754:SF3">
    <property type="entry name" value="METHYLENETETRAHYDROFOLATE REDUCTASE (NADPH)"/>
    <property type="match status" value="1"/>
</dbReference>
<dbReference type="PANTHER" id="PTHR45754">
    <property type="entry name" value="METHYLENETETRAHYDROFOLATE REDUCTASE"/>
    <property type="match status" value="1"/>
</dbReference>
<evidence type="ECO:0000256" key="9">
    <source>
        <dbReference type="ARBA" id="ARBA00023167"/>
    </source>
</evidence>
<dbReference type="Proteomes" id="UP000503840">
    <property type="component" value="Unassembled WGS sequence"/>
</dbReference>
<dbReference type="NCBIfam" id="TIGR00676">
    <property type="entry name" value="fadh2"/>
    <property type="match status" value="1"/>
</dbReference>
<dbReference type="CDD" id="cd00537">
    <property type="entry name" value="MTHFR"/>
    <property type="match status" value="1"/>
</dbReference>
<dbReference type="UniPathway" id="UPA00193"/>
<dbReference type="GO" id="GO:0106312">
    <property type="term" value="F:methylenetetrahydrofolate reductase (NADH) activity"/>
    <property type="evidence" value="ECO:0007669"/>
    <property type="project" value="UniProtKB-EC"/>
</dbReference>
<gene>
    <name evidence="13" type="primary">metF</name>
    <name evidence="13" type="ORF">DSM101010T_24620</name>
</gene>
<evidence type="ECO:0000256" key="5">
    <source>
        <dbReference type="ARBA" id="ARBA00022630"/>
    </source>
</evidence>
<dbReference type="GO" id="GO:0035999">
    <property type="term" value="P:tetrahydrofolate interconversion"/>
    <property type="evidence" value="ECO:0007669"/>
    <property type="project" value="UniProtKB-UniPathway"/>
</dbReference>
<keyword evidence="7 12" id="KW-0560">Oxidoreductase</keyword>
<dbReference type="Pfam" id="PF02219">
    <property type="entry name" value="MTHFR"/>
    <property type="match status" value="1"/>
</dbReference>
<evidence type="ECO:0000256" key="7">
    <source>
        <dbReference type="ARBA" id="ARBA00023002"/>
    </source>
</evidence>
<dbReference type="EMBL" id="BLVO01000013">
    <property type="protein sequence ID" value="GFM34097.1"/>
    <property type="molecule type" value="Genomic_DNA"/>
</dbReference>
<name>A0A7J0BK31_9BACT</name>
<comment type="catalytic activity">
    <reaction evidence="11">
        <text>(6S)-5-methyl-5,6,7,8-tetrahydrofolate + NAD(+) = (6R)-5,10-methylene-5,6,7,8-tetrahydrofolate + NADH + H(+)</text>
        <dbReference type="Rhea" id="RHEA:19821"/>
        <dbReference type="ChEBI" id="CHEBI:15378"/>
        <dbReference type="ChEBI" id="CHEBI:15636"/>
        <dbReference type="ChEBI" id="CHEBI:18608"/>
        <dbReference type="ChEBI" id="CHEBI:57540"/>
        <dbReference type="ChEBI" id="CHEBI:57945"/>
        <dbReference type="EC" id="1.5.1.54"/>
    </reaction>
    <physiologicalReaction direction="right-to-left" evidence="11">
        <dbReference type="Rhea" id="RHEA:19823"/>
    </physiologicalReaction>
</comment>
<keyword evidence="4" id="KW-0028">Amino-acid biosynthesis</keyword>
<organism evidence="13 14">
    <name type="scientific">Desulfovibrio subterraneus</name>
    <dbReference type="NCBI Taxonomy" id="2718620"/>
    <lineage>
        <taxon>Bacteria</taxon>
        <taxon>Pseudomonadati</taxon>
        <taxon>Thermodesulfobacteriota</taxon>
        <taxon>Desulfovibrionia</taxon>
        <taxon>Desulfovibrionales</taxon>
        <taxon>Desulfovibrionaceae</taxon>
        <taxon>Desulfovibrio</taxon>
    </lineage>
</organism>
<dbReference type="GO" id="GO:0005829">
    <property type="term" value="C:cytosol"/>
    <property type="evidence" value="ECO:0007669"/>
    <property type="project" value="InterPro"/>
</dbReference>
<dbReference type="InterPro" id="IPR003171">
    <property type="entry name" value="Mehydrof_redctse-like"/>
</dbReference>
<reference evidence="13 14" key="1">
    <citation type="submission" date="2020-05" db="EMBL/GenBank/DDBJ databases">
        <title>Draft genome sequence of Desulfovibrio sp. strain HN2T.</title>
        <authorList>
            <person name="Ueno A."/>
            <person name="Tamazawa S."/>
            <person name="Tamamura S."/>
            <person name="Murakami T."/>
            <person name="Kiyama T."/>
            <person name="Inomata H."/>
            <person name="Amano Y."/>
            <person name="Miyakawa K."/>
            <person name="Tamaki H."/>
            <person name="Naganuma T."/>
            <person name="Kaneko K."/>
        </authorList>
    </citation>
    <scope>NUCLEOTIDE SEQUENCE [LARGE SCALE GENOMIC DNA]</scope>
    <source>
        <strain evidence="13 14">HN2</strain>
    </source>
</reference>
<evidence type="ECO:0000313" key="13">
    <source>
        <dbReference type="EMBL" id="GFM34097.1"/>
    </source>
</evidence>
<proteinExistence type="inferred from homology"/>
<dbReference type="SUPFAM" id="SSF51730">
    <property type="entry name" value="FAD-linked oxidoreductase"/>
    <property type="match status" value="1"/>
</dbReference>
<dbReference type="AlphaFoldDB" id="A0A7J0BK31"/>
<keyword evidence="6 12" id="KW-0274">FAD</keyword>
<evidence type="ECO:0000313" key="14">
    <source>
        <dbReference type="Proteomes" id="UP000503840"/>
    </source>
</evidence>
<evidence type="ECO:0000256" key="4">
    <source>
        <dbReference type="ARBA" id="ARBA00022605"/>
    </source>
</evidence>
<evidence type="ECO:0000256" key="1">
    <source>
        <dbReference type="ARBA" id="ARBA00001974"/>
    </source>
</evidence>
<comment type="pathway">
    <text evidence="10">Amino-acid biosynthesis; L-methionine biosynthesis via de novo pathway.</text>
</comment>
<dbReference type="InterPro" id="IPR029041">
    <property type="entry name" value="FAD-linked_oxidoreductase-like"/>
</dbReference>
<dbReference type="Gene3D" id="3.20.20.220">
    <property type="match status" value="1"/>
</dbReference>
<dbReference type="GO" id="GO:0071949">
    <property type="term" value="F:FAD binding"/>
    <property type="evidence" value="ECO:0007669"/>
    <property type="project" value="TreeGrafter"/>
</dbReference>
<dbReference type="EC" id="1.5.1.54" evidence="12"/>